<dbReference type="Proteomes" id="UP000522864">
    <property type="component" value="Unassembled WGS sequence"/>
</dbReference>
<dbReference type="Gene3D" id="1.10.443.10">
    <property type="entry name" value="Intergrase catalytic core"/>
    <property type="match status" value="1"/>
</dbReference>
<dbReference type="AlphaFoldDB" id="A0A7Y7WR33"/>
<dbReference type="InterPro" id="IPR013762">
    <property type="entry name" value="Integrase-like_cat_sf"/>
</dbReference>
<organism evidence="2 3">
    <name type="scientific">Pseudomonas gingeri</name>
    <dbReference type="NCBI Taxonomy" id="117681"/>
    <lineage>
        <taxon>Bacteria</taxon>
        <taxon>Pseudomonadati</taxon>
        <taxon>Pseudomonadota</taxon>
        <taxon>Gammaproteobacteria</taxon>
        <taxon>Pseudomonadales</taxon>
        <taxon>Pseudomonadaceae</taxon>
        <taxon>Pseudomonas</taxon>
    </lineage>
</organism>
<dbReference type="RefSeq" id="WP_177100826.1">
    <property type="nucleotide sequence ID" value="NZ_JACAQA010000009.1"/>
</dbReference>
<keyword evidence="1" id="KW-0233">DNA recombination</keyword>
<dbReference type="SUPFAM" id="SSF56349">
    <property type="entry name" value="DNA breaking-rejoining enzymes"/>
    <property type="match status" value="1"/>
</dbReference>
<sequence length="567" mass="64300">MSEILDLTFPALPYGTHEARFDLASLLYIGASKAPADKAMKLIEAGHFGLPDAKRLPLAQALHDELSAQIVRGVQPVTVKTRIRTLRTFFSWCDQSSSQATIEQVAASYQSWVEHLIQRVRVNRDLKNMTAYRQAQTIDNLLKPCLGLTVGLLSTTRLSANSKKYKALGTEADKQNLEELFRFGSFLMDVSNNLTVDAMTGPLPLVIKLKSGDILTEQPGLQNIKIEDSCQAASEKNRFLERRAVIPSHLVFEKRKSLVNLRIEAEILIFISQTGMNLSQAARLKVGNFRYKTDGDDVVVYRVYKGRLGGEAEFVIFKEYVPLFKRYLEWINILGVADDDRLFPFVYSNKIPVEGSFPTFQGIIARCRTLGIKHFRPMALRKSRINWLLRKSRSPDLVAEMAQHTKETLLHIYEEPHHQAAAVEISRFYRMTDPAVASVGPGMCIAPVHPMMSSTLLDGAYNPDCSTPAGCLFCEYQRDIDSEDYVWSLATYKYLKALELDRSVPSKETKTNHHIISLINRIDTKLNHFSKSGEPRASWVIESENRMREGRFHHNYEGLIQLMELAR</sequence>
<dbReference type="GO" id="GO:0006310">
    <property type="term" value="P:DNA recombination"/>
    <property type="evidence" value="ECO:0007669"/>
    <property type="project" value="UniProtKB-KW"/>
</dbReference>
<evidence type="ECO:0000313" key="3">
    <source>
        <dbReference type="Proteomes" id="UP000522864"/>
    </source>
</evidence>
<reference evidence="2 3" key="1">
    <citation type="submission" date="2020-04" db="EMBL/GenBank/DDBJ databases">
        <title>Molecular characterization of pseudomonads from Agaricus bisporus reveal novel blotch 2 pathogens in Western Europe.</title>
        <authorList>
            <person name="Taparia T."/>
            <person name="Krijger M."/>
            <person name="Haynes E."/>
            <person name="Elpinstone J.G."/>
            <person name="Noble R."/>
            <person name="Van Der Wolf J."/>
        </authorList>
    </citation>
    <scope>NUCLEOTIDE SEQUENCE [LARGE SCALE GENOMIC DNA]</scope>
    <source>
        <strain evidence="2 3">G9001</strain>
    </source>
</reference>
<accession>A0A7Y7WR33</accession>
<name>A0A7Y7WR33_9PSED</name>
<comment type="caution">
    <text evidence="2">The sequence shown here is derived from an EMBL/GenBank/DDBJ whole genome shotgun (WGS) entry which is preliminary data.</text>
</comment>
<dbReference type="InterPro" id="IPR011010">
    <property type="entry name" value="DNA_brk_join_enz"/>
</dbReference>
<protein>
    <submittedName>
        <fullName evidence="2">Site-specific integrase</fullName>
    </submittedName>
</protein>
<dbReference type="GO" id="GO:0003677">
    <property type="term" value="F:DNA binding"/>
    <property type="evidence" value="ECO:0007669"/>
    <property type="project" value="InterPro"/>
</dbReference>
<dbReference type="EMBL" id="JACAQA010000009">
    <property type="protein sequence ID" value="NWB86018.1"/>
    <property type="molecule type" value="Genomic_DNA"/>
</dbReference>
<evidence type="ECO:0000256" key="1">
    <source>
        <dbReference type="ARBA" id="ARBA00023172"/>
    </source>
</evidence>
<dbReference type="GO" id="GO:0015074">
    <property type="term" value="P:DNA integration"/>
    <property type="evidence" value="ECO:0007669"/>
    <property type="project" value="InterPro"/>
</dbReference>
<evidence type="ECO:0000313" key="2">
    <source>
        <dbReference type="EMBL" id="NWB86018.1"/>
    </source>
</evidence>
<proteinExistence type="predicted"/>
<gene>
    <name evidence="2" type="ORF">HX830_14150</name>
</gene>